<protein>
    <submittedName>
        <fullName evidence="3">Prepilin-type N-terminal cleavage/methylation domain-containing protein</fullName>
    </submittedName>
</protein>
<organism evidence="3 4">
    <name type="scientific">Haloferula chungangensis</name>
    <dbReference type="NCBI Taxonomy" id="1048331"/>
    <lineage>
        <taxon>Bacteria</taxon>
        <taxon>Pseudomonadati</taxon>
        <taxon>Verrucomicrobiota</taxon>
        <taxon>Verrucomicrobiia</taxon>
        <taxon>Verrucomicrobiales</taxon>
        <taxon>Verrucomicrobiaceae</taxon>
        <taxon>Haloferula</taxon>
    </lineage>
</organism>
<reference evidence="4" key="1">
    <citation type="journal article" date="2019" name="Int. J. Syst. Evol. Microbiol.">
        <title>The Global Catalogue of Microorganisms (GCM) 10K type strain sequencing project: providing services to taxonomists for standard genome sequencing and annotation.</title>
        <authorList>
            <consortium name="The Broad Institute Genomics Platform"/>
            <consortium name="The Broad Institute Genome Sequencing Center for Infectious Disease"/>
            <person name="Wu L."/>
            <person name="Ma J."/>
        </authorList>
    </citation>
    <scope>NUCLEOTIDE SEQUENCE [LARGE SCALE GENOMIC DNA]</scope>
    <source>
        <strain evidence="4">CGMCC 4.1467</strain>
    </source>
</reference>
<keyword evidence="4" id="KW-1185">Reference proteome</keyword>
<comment type="caution">
    <text evidence="3">The sequence shown here is derived from an EMBL/GenBank/DDBJ whole genome shotgun (WGS) entry which is preliminary data.</text>
</comment>
<dbReference type="NCBIfam" id="TIGR02532">
    <property type="entry name" value="IV_pilin_GFxxxE"/>
    <property type="match status" value="1"/>
</dbReference>
<keyword evidence="2" id="KW-0812">Transmembrane</keyword>
<keyword evidence="2" id="KW-1133">Transmembrane helix</keyword>
<proteinExistence type="predicted"/>
<dbReference type="RefSeq" id="WP_379710593.1">
    <property type="nucleotide sequence ID" value="NZ_JBHTBS010000002.1"/>
</dbReference>
<name>A0ABW2L4M3_9BACT</name>
<dbReference type="PANTHER" id="PTHR30093">
    <property type="entry name" value="GENERAL SECRETION PATHWAY PROTEIN G"/>
    <property type="match status" value="1"/>
</dbReference>
<dbReference type="Proteomes" id="UP001596472">
    <property type="component" value="Unassembled WGS sequence"/>
</dbReference>
<keyword evidence="2" id="KW-0472">Membrane</keyword>
<keyword evidence="1" id="KW-0488">Methylation</keyword>
<evidence type="ECO:0000313" key="3">
    <source>
        <dbReference type="EMBL" id="MFC7336638.1"/>
    </source>
</evidence>
<dbReference type="EMBL" id="JBHTBS010000002">
    <property type="protein sequence ID" value="MFC7336638.1"/>
    <property type="molecule type" value="Genomic_DNA"/>
</dbReference>
<evidence type="ECO:0000256" key="2">
    <source>
        <dbReference type="SAM" id="Phobius"/>
    </source>
</evidence>
<evidence type="ECO:0000256" key="1">
    <source>
        <dbReference type="ARBA" id="ARBA00022481"/>
    </source>
</evidence>
<dbReference type="Gene3D" id="3.30.700.10">
    <property type="entry name" value="Glycoprotein, Type 4 Pilin"/>
    <property type="match status" value="1"/>
</dbReference>
<dbReference type="InterPro" id="IPR000983">
    <property type="entry name" value="Bac_GSPG_pilin"/>
</dbReference>
<dbReference type="InterPro" id="IPR045584">
    <property type="entry name" value="Pilin-like"/>
</dbReference>
<accession>A0ABW2L4M3</accession>
<dbReference type="SUPFAM" id="SSF54523">
    <property type="entry name" value="Pili subunits"/>
    <property type="match status" value="1"/>
</dbReference>
<sequence length="247" mass="26659">MPSGWTMTELLVVVAIIVVLAGIAVPIMSSMKQRAYRAHAISKLEALGGALTSYTSDNAGALPWEDAPGSDDWQAAAQPENKDVWYNVLPELIGYESLGALASSPDRLYEESYPLYLPGAPYPSGDKKLGTPYFAIAMNSRLQRKNDEGIKLQGRLSQIQVPSRTVAFFEAGMPGDKKTVPGQRGFDASPKGNARAFVGRYNGKGMLVFVDGHVEPFAPSDLITTSGDIKVPQNAVVWTNDPDEDPN</sequence>
<feature type="transmembrane region" description="Helical" evidence="2">
    <location>
        <begin position="6"/>
        <end position="27"/>
    </location>
</feature>
<evidence type="ECO:0000313" key="4">
    <source>
        <dbReference type="Proteomes" id="UP001596472"/>
    </source>
</evidence>
<dbReference type="InterPro" id="IPR012902">
    <property type="entry name" value="N_methyl_site"/>
</dbReference>
<dbReference type="PRINTS" id="PR00813">
    <property type="entry name" value="BCTERIALGSPG"/>
</dbReference>
<gene>
    <name evidence="3" type="ORF">ACFQY0_05580</name>
</gene>